<feature type="signal peptide" evidence="1">
    <location>
        <begin position="1"/>
        <end position="25"/>
    </location>
</feature>
<dbReference type="EMBL" id="CP045871">
    <property type="protein sequence ID" value="QGG80125.1"/>
    <property type="molecule type" value="Genomic_DNA"/>
</dbReference>
<protein>
    <submittedName>
        <fullName evidence="2">DUF1800 family protein</fullName>
    </submittedName>
</protein>
<evidence type="ECO:0000313" key="2">
    <source>
        <dbReference type="EMBL" id="QGG80125.1"/>
    </source>
</evidence>
<dbReference type="InterPro" id="IPR014917">
    <property type="entry name" value="DUF1800"/>
</dbReference>
<dbReference type="KEGG" id="llp:GH975_05865"/>
<dbReference type="RefSeq" id="WP_153713629.1">
    <property type="nucleotide sequence ID" value="NZ_CP045871.1"/>
</dbReference>
<evidence type="ECO:0000313" key="3">
    <source>
        <dbReference type="Proteomes" id="UP000388235"/>
    </source>
</evidence>
<feature type="chain" id="PRO_5024448038" evidence="1">
    <location>
        <begin position="26"/>
        <end position="665"/>
    </location>
</feature>
<proteinExistence type="predicted"/>
<dbReference type="OrthoDB" id="9772295at2"/>
<keyword evidence="3" id="KW-1185">Reference proteome</keyword>
<keyword evidence="1" id="KW-0732">Signal</keyword>
<dbReference type="Proteomes" id="UP000388235">
    <property type="component" value="Chromosome"/>
</dbReference>
<dbReference type="Pfam" id="PF08811">
    <property type="entry name" value="DUF1800"/>
    <property type="match status" value="1"/>
</dbReference>
<gene>
    <name evidence="2" type="ORF">GH975_05865</name>
</gene>
<organism evidence="2 3">
    <name type="scientific">Litorivicinus lipolyticus</name>
    <dbReference type="NCBI Taxonomy" id="418701"/>
    <lineage>
        <taxon>Bacteria</taxon>
        <taxon>Pseudomonadati</taxon>
        <taxon>Pseudomonadota</taxon>
        <taxon>Gammaproteobacteria</taxon>
        <taxon>Oceanospirillales</taxon>
        <taxon>Litorivicinaceae</taxon>
        <taxon>Litorivicinus</taxon>
    </lineage>
</organism>
<accession>A0A5Q2QGI9</accession>
<sequence length="665" mass="74109">MTAVRYLLSLLLILAWVARPGIAGAAPSALLAVEMTAWESAYAQRKSGFDPSPREVREWTGQSRQAWVDHVMANLNPAATIQAPTWTGLAVRHWGHGDLTSSDRSSFGKARQAEVQALRGWWFQQMSSTRSPLAERMVLLWHNAFVVAFSGMRNRSDALWQHHQTLRQHAVGNYRELLGAMIRDPALLIYLDNTANTAKKPNENFARELFEIFTLGDGHYTEHDIREAARALSGWHVSRFGPLRFEVNPRATDHYGKTIFNRKGRFDGDDLVELILSQPASAEHLVKQLWNEFVSNETPDPDFVAHLSGVLVSSDYAIRPVLKALLSSESFWDPRWVGTSVKPPVELIVGALRSSQRPLMTTQQATQLSAKMGQVLFDPPNVSGWGYGEYWLEPSLLVERDRALDGIAEGTMSMSGRMAMQAPATIATRPLQAGTTPELLTRELVLSYFTPARDGQRLVVDAIFDGLVFQGRRWDFFGVSFGQDKNGEYLMTITRDRCRPACLSVWPIDARDRGLKNFTRFYLSGRGSGMMEALPADDSALVKALLNTAPAVLARVLQSPRMRTDEQKLQWSLRMQGLLTQVQARFGDQAIPVRETGEGLWLEPPIKTAGPIQPADSVASSGEWSARARELGLASDLSGWMLSTGSTSAIQQWAMVIRHPAFQIK</sequence>
<evidence type="ECO:0000256" key="1">
    <source>
        <dbReference type="SAM" id="SignalP"/>
    </source>
</evidence>
<dbReference type="AlphaFoldDB" id="A0A5Q2QGI9"/>
<reference evidence="2 3" key="1">
    <citation type="submission" date="2019-11" db="EMBL/GenBank/DDBJ databases">
        <authorList>
            <person name="Khan S.A."/>
            <person name="Jeon C.O."/>
            <person name="Chun B.H."/>
        </authorList>
    </citation>
    <scope>NUCLEOTIDE SEQUENCE [LARGE SCALE GENOMIC DNA]</scope>
    <source>
        <strain evidence="2 3">IMCC 1097</strain>
    </source>
</reference>
<name>A0A5Q2QGI9_9GAMM</name>